<comment type="cofactor">
    <cofactor evidence="10">
        <name>Zn(2+)</name>
        <dbReference type="ChEBI" id="CHEBI:29105"/>
    </cofactor>
    <text evidence="10">Binds 1 zinc ion per subunit.</text>
</comment>
<evidence type="ECO:0000256" key="7">
    <source>
        <dbReference type="ARBA" id="ARBA00023146"/>
    </source>
</evidence>
<evidence type="ECO:0000313" key="14">
    <source>
        <dbReference type="Proteomes" id="UP000008812"/>
    </source>
</evidence>
<keyword evidence="10" id="KW-0862">Zinc</keyword>
<dbReference type="InterPro" id="IPR001412">
    <property type="entry name" value="aa-tRNA-synth_I_CS"/>
</dbReference>
<dbReference type="RefSeq" id="WP_012498341.1">
    <property type="nucleotide sequence ID" value="NC_011025.1"/>
</dbReference>
<feature type="binding site" evidence="10">
    <location>
        <position position="880"/>
    </location>
    <ligand>
        <name>Zn(2+)</name>
        <dbReference type="ChEBI" id="CHEBI:29105"/>
    </ligand>
</feature>
<dbReference type="GO" id="GO:0004822">
    <property type="term" value="F:isoleucine-tRNA ligase activity"/>
    <property type="evidence" value="ECO:0007669"/>
    <property type="project" value="UniProtKB-UniRule"/>
</dbReference>
<name>B3PMY2_META1</name>
<accession>B3PMY2</accession>
<gene>
    <name evidence="10 13" type="primary">ileS</name>
    <name evidence="13" type="ordered locus">MARTH_orf589</name>
</gene>
<comment type="function">
    <text evidence="8 10">Catalyzes the attachment of isoleucine to tRNA(Ile). As IleRS can inadvertently accommodate and process structurally similar amino acids such as valine, to avoid such errors it has two additional distinct tRNA(Ile)-dependent editing activities. One activity is designated as 'pretransfer' editing and involves the hydrolysis of activated Val-AMP. The other activity is designated 'posttransfer' editing and involves deacylation of mischarged Val-tRNA(Ile).</text>
</comment>
<dbReference type="SUPFAM" id="SSF50677">
    <property type="entry name" value="ValRS/IleRS/LeuRS editing domain"/>
    <property type="match status" value="1"/>
</dbReference>
<dbReference type="AlphaFoldDB" id="B3PMY2"/>
<dbReference type="InterPro" id="IPR023585">
    <property type="entry name" value="Ile-tRNA-ligase_type1"/>
</dbReference>
<keyword evidence="6 10" id="KW-0648">Protein biosynthesis</keyword>
<keyword evidence="2 10" id="KW-0963">Cytoplasm</keyword>
<dbReference type="SUPFAM" id="SSF52374">
    <property type="entry name" value="Nucleotidylyl transferase"/>
    <property type="match status" value="1"/>
</dbReference>
<dbReference type="InterPro" id="IPR002301">
    <property type="entry name" value="Ile-tRNA-ligase"/>
</dbReference>
<dbReference type="InterPro" id="IPR009008">
    <property type="entry name" value="Val/Leu/Ile-tRNA-synth_edit"/>
</dbReference>
<dbReference type="Proteomes" id="UP000008812">
    <property type="component" value="Chromosome"/>
</dbReference>
<comment type="similarity">
    <text evidence="1 10">Belongs to the class-I aminoacyl-tRNA synthetase family. IleS type 1 subfamily.</text>
</comment>
<dbReference type="GO" id="GO:0005829">
    <property type="term" value="C:cytosol"/>
    <property type="evidence" value="ECO:0007669"/>
    <property type="project" value="TreeGrafter"/>
</dbReference>
<evidence type="ECO:0000256" key="2">
    <source>
        <dbReference type="ARBA" id="ARBA00022490"/>
    </source>
</evidence>
<dbReference type="GO" id="GO:0006428">
    <property type="term" value="P:isoleucyl-tRNA aminoacylation"/>
    <property type="evidence" value="ECO:0007669"/>
    <property type="project" value="UniProtKB-UniRule"/>
</dbReference>
<dbReference type="InterPro" id="IPR002300">
    <property type="entry name" value="aa-tRNA-synth_Ia"/>
</dbReference>
<dbReference type="eggNOG" id="COG0060">
    <property type="taxonomic scope" value="Bacteria"/>
</dbReference>
<evidence type="ECO:0000259" key="12">
    <source>
        <dbReference type="Pfam" id="PF08264"/>
    </source>
</evidence>
<dbReference type="NCBIfam" id="TIGR00392">
    <property type="entry name" value="ileS"/>
    <property type="match status" value="1"/>
</dbReference>
<feature type="binding site" evidence="10">
    <location>
        <position position="549"/>
    </location>
    <ligand>
        <name>L-isoleucyl-5'-AMP</name>
        <dbReference type="ChEBI" id="CHEBI:178002"/>
    </ligand>
</feature>
<feature type="short sequence motif" description="'HIGH' region" evidence="10">
    <location>
        <begin position="61"/>
        <end position="71"/>
    </location>
</feature>
<keyword evidence="10" id="KW-0479">Metal-binding</keyword>
<dbReference type="SUPFAM" id="SSF47323">
    <property type="entry name" value="Anticodon-binding domain of a subclass of class I aminoacyl-tRNA synthetases"/>
    <property type="match status" value="1"/>
</dbReference>
<keyword evidence="7 10" id="KW-0030">Aminoacyl-tRNA synthetase</keyword>
<dbReference type="Gene3D" id="1.10.730.20">
    <property type="match status" value="1"/>
</dbReference>
<proteinExistence type="inferred from homology"/>
<dbReference type="InterPro" id="IPR033708">
    <property type="entry name" value="Anticodon_Ile_BEm"/>
</dbReference>
<feature type="binding site" evidence="10">
    <location>
        <position position="877"/>
    </location>
    <ligand>
        <name>Zn(2+)</name>
        <dbReference type="ChEBI" id="CHEBI:29105"/>
    </ligand>
</feature>
<evidence type="ECO:0000256" key="3">
    <source>
        <dbReference type="ARBA" id="ARBA00022598"/>
    </source>
</evidence>
<keyword evidence="14" id="KW-1185">Reference proteome</keyword>
<comment type="domain">
    <text evidence="10">IleRS has two distinct active sites: one for aminoacylation and one for editing. The misactivated valine is translocated from the active site to the editing site, which sterically excludes the correctly activated isoleucine. The single editing site contains two valyl binding pockets, one specific for each substrate (Val-AMP or Val-tRNA(Ile)).</text>
</comment>
<dbReference type="HAMAP" id="MF_02002">
    <property type="entry name" value="Ile_tRNA_synth_type1"/>
    <property type="match status" value="1"/>
</dbReference>
<evidence type="ECO:0000256" key="4">
    <source>
        <dbReference type="ARBA" id="ARBA00022741"/>
    </source>
</evidence>
<dbReference type="GO" id="GO:0008270">
    <property type="term" value="F:zinc ion binding"/>
    <property type="evidence" value="ECO:0007669"/>
    <property type="project" value="UniProtKB-UniRule"/>
</dbReference>
<dbReference type="GO" id="GO:0000049">
    <property type="term" value="F:tRNA binding"/>
    <property type="evidence" value="ECO:0007669"/>
    <property type="project" value="InterPro"/>
</dbReference>
<keyword evidence="3 10" id="KW-0436">Ligase</keyword>
<dbReference type="Pfam" id="PF08264">
    <property type="entry name" value="Anticodon_1"/>
    <property type="match status" value="1"/>
</dbReference>
<dbReference type="GO" id="GO:0002161">
    <property type="term" value="F:aminoacyl-tRNA deacylase activity"/>
    <property type="evidence" value="ECO:0007669"/>
    <property type="project" value="InterPro"/>
</dbReference>
<dbReference type="EMBL" id="CP001047">
    <property type="protein sequence ID" value="ACF07384.1"/>
    <property type="molecule type" value="Genomic_DNA"/>
</dbReference>
<dbReference type="InterPro" id="IPR050081">
    <property type="entry name" value="Ile-tRNA_ligase"/>
</dbReference>
<comment type="subunit">
    <text evidence="10">Monomer.</text>
</comment>
<dbReference type="Pfam" id="PF00133">
    <property type="entry name" value="tRNA-synt_1"/>
    <property type="match status" value="1"/>
</dbReference>
<dbReference type="PRINTS" id="PR00984">
    <property type="entry name" value="TRNASYNTHILE"/>
</dbReference>
<comment type="catalytic activity">
    <reaction evidence="9 10">
        <text>tRNA(Ile) + L-isoleucine + ATP = L-isoleucyl-tRNA(Ile) + AMP + diphosphate</text>
        <dbReference type="Rhea" id="RHEA:11060"/>
        <dbReference type="Rhea" id="RHEA-COMP:9666"/>
        <dbReference type="Rhea" id="RHEA-COMP:9695"/>
        <dbReference type="ChEBI" id="CHEBI:30616"/>
        <dbReference type="ChEBI" id="CHEBI:33019"/>
        <dbReference type="ChEBI" id="CHEBI:58045"/>
        <dbReference type="ChEBI" id="CHEBI:78442"/>
        <dbReference type="ChEBI" id="CHEBI:78528"/>
        <dbReference type="ChEBI" id="CHEBI:456215"/>
        <dbReference type="EC" id="6.1.1.5"/>
    </reaction>
</comment>
<evidence type="ECO:0000256" key="9">
    <source>
        <dbReference type="ARBA" id="ARBA00048359"/>
    </source>
</evidence>
<evidence type="ECO:0000256" key="6">
    <source>
        <dbReference type="ARBA" id="ARBA00022917"/>
    </source>
</evidence>
<evidence type="ECO:0000256" key="10">
    <source>
        <dbReference type="HAMAP-Rule" id="MF_02002"/>
    </source>
</evidence>
<dbReference type="InterPro" id="IPR013155">
    <property type="entry name" value="M/V/L/I-tRNA-synth_anticd-bd"/>
</dbReference>
<dbReference type="Gene3D" id="1.10.10.830">
    <property type="entry name" value="Ile-tRNA synthetase CP2 domain-like"/>
    <property type="match status" value="1"/>
</dbReference>
<dbReference type="Gene3D" id="3.90.740.10">
    <property type="entry name" value="Valyl/Leucyl/Isoleucyl-tRNA synthetase, editing domain"/>
    <property type="match status" value="1"/>
</dbReference>
<keyword evidence="5 10" id="KW-0067">ATP-binding</keyword>
<dbReference type="InterPro" id="IPR009080">
    <property type="entry name" value="tRNAsynth_Ia_anticodon-bd"/>
</dbReference>
<sequence>METKKDYKDTLLMPQTDFSMKANLAEKEKQFIKNWEESKLYQRLLKKNKSNKPFILHDGPPYANGNIHLGHALNKIIKDIIVRFRTMQGFFSPYVAGWDTHGLPIEHKMLSEAKKAAKDYSIVELRKAAHQYALSQIELQKEQFKKLAVLTDFQDIYVTLDKELEAKQLELFKKEILSGLIYKDLKPVYWSPSSQSALAEAEVEYSDHVSPSIYVAFELQNNKIFPKNTSLLIWTTTPWTLLANAAVAINEKFNYSLIEVKNRNFIIASELVETVASEGKWENWKILKTFKGKELLSLNYLSPLNKNICPVVLGHHVTLESGTGLVHIAPLFGEDDFIIGQKNALNSIMHVEDDGTLNKHGLQWAGIFYDDANPKIGQYLEANGNLIIFKKIKHQYPHDWRTHKPIIYRATPQWFVSLKSIKSNLTDALKEVKTYNEWSKKRLLNMLENRESWCISRQRSWGVPIIVFYDKNKQPVLEEEIFDHVIDLVRKYGSDIWYEKSADELLPKKYQGKGFVKEQDIMDVWFDSGSTSISVKPGNVEAPFDLYFEGSDQYRGWFNSSLINSVIWRNKAPFKALLSHGFLLDGKGNKMSKSKGNVIDPLDITNKYGADILRLWVANSEYTNDISIDDKILQQNIEIYRKFRNTMKFILGSISDYDWSEVKLSSIHELMFNRLQNLTNKIIEAYEDYRFVAVIKLINNFVINLSSYYLSIVKDILYLNKQNDSERRQVQFVLASIAKVLTIAFAPIMPSTCEEIYSYLNIPNKLSSIHEEEFPKLSTPNEKLEEKWEEFFLLKDEVYKAIEEKIQLQLMKRQNEAHVTLKTPSDFIKSLDLTKLLMVAKVTFGSEFKVEKLVSYKCLRCWNHFERANFDFDLELCQRCKEVVNEQTN</sequence>
<dbReference type="FunFam" id="3.40.50.620:FF:000152">
    <property type="entry name" value="Isoleucine--tRNA ligase"/>
    <property type="match status" value="1"/>
</dbReference>
<dbReference type="PANTHER" id="PTHR42765:SF1">
    <property type="entry name" value="ISOLEUCINE--TRNA LIGASE, MITOCHONDRIAL"/>
    <property type="match status" value="1"/>
</dbReference>
<feature type="domain" description="Aminoacyl-tRNA synthetase class Ia" evidence="11">
    <location>
        <begin position="31"/>
        <end position="629"/>
    </location>
</feature>
<dbReference type="CDD" id="cd00818">
    <property type="entry name" value="IleRS_core"/>
    <property type="match status" value="1"/>
</dbReference>
<dbReference type="KEGG" id="mat:MARTH_orf589"/>
<dbReference type="InterPro" id="IPR014729">
    <property type="entry name" value="Rossmann-like_a/b/a_fold"/>
</dbReference>
<comment type="subcellular location">
    <subcellularLocation>
        <location evidence="10">Cytoplasm</location>
    </subcellularLocation>
</comment>
<feature type="binding site" evidence="10">
    <location>
        <position position="861"/>
    </location>
    <ligand>
        <name>Zn(2+)</name>
        <dbReference type="ChEBI" id="CHEBI:29105"/>
    </ligand>
</feature>
<evidence type="ECO:0000313" key="13">
    <source>
        <dbReference type="EMBL" id="ACF07384.1"/>
    </source>
</evidence>
<evidence type="ECO:0000256" key="1">
    <source>
        <dbReference type="ARBA" id="ARBA00006887"/>
    </source>
</evidence>
<dbReference type="EC" id="6.1.1.5" evidence="10"/>
<evidence type="ECO:0000259" key="11">
    <source>
        <dbReference type="Pfam" id="PF00133"/>
    </source>
</evidence>
<evidence type="ECO:0000256" key="8">
    <source>
        <dbReference type="ARBA" id="ARBA00025217"/>
    </source>
</evidence>
<protein>
    <recommendedName>
        <fullName evidence="10">Isoleucine--tRNA ligase</fullName>
        <ecNumber evidence="10">6.1.1.5</ecNumber>
    </recommendedName>
    <alternativeName>
        <fullName evidence="10">Isoleucyl-tRNA synthetase</fullName>
        <shortName evidence="10">IleRS</shortName>
    </alternativeName>
</protein>
<dbReference type="PROSITE" id="PS00178">
    <property type="entry name" value="AA_TRNA_LIGASE_I"/>
    <property type="match status" value="1"/>
</dbReference>
<feature type="binding site" evidence="10">
    <location>
        <position position="593"/>
    </location>
    <ligand>
        <name>ATP</name>
        <dbReference type="ChEBI" id="CHEBI:30616"/>
    </ligand>
</feature>
<dbReference type="GO" id="GO:0005524">
    <property type="term" value="F:ATP binding"/>
    <property type="evidence" value="ECO:0007669"/>
    <property type="project" value="UniProtKB-UniRule"/>
</dbReference>
<dbReference type="Gene3D" id="3.40.50.620">
    <property type="entry name" value="HUPs"/>
    <property type="match status" value="2"/>
</dbReference>
<evidence type="ECO:0000256" key="5">
    <source>
        <dbReference type="ARBA" id="ARBA00022840"/>
    </source>
</evidence>
<keyword evidence="4 10" id="KW-0547">Nucleotide-binding</keyword>
<organism evidence="13 14">
    <name type="scientific">Metamycoplasma arthritidis (strain 158L3-1)</name>
    <name type="common">Mycoplasma arthritidis</name>
    <dbReference type="NCBI Taxonomy" id="243272"/>
    <lineage>
        <taxon>Bacteria</taxon>
        <taxon>Bacillati</taxon>
        <taxon>Mycoplasmatota</taxon>
        <taxon>Mycoplasmoidales</taxon>
        <taxon>Metamycoplasmataceae</taxon>
        <taxon>Metamycoplasma</taxon>
    </lineage>
</organism>
<feature type="short sequence motif" description="'KMSKS' region" evidence="10">
    <location>
        <begin position="590"/>
        <end position="594"/>
    </location>
</feature>
<dbReference type="PANTHER" id="PTHR42765">
    <property type="entry name" value="SOLEUCYL-TRNA SYNTHETASE"/>
    <property type="match status" value="1"/>
</dbReference>
<feature type="binding site" evidence="10">
    <location>
        <position position="858"/>
    </location>
    <ligand>
        <name>Zn(2+)</name>
        <dbReference type="ChEBI" id="CHEBI:29105"/>
    </ligand>
</feature>
<reference evidence="13 14" key="1">
    <citation type="journal article" date="2008" name="Infect. Immun.">
        <title>Genome of Mycoplasma arthritidis.</title>
        <authorList>
            <person name="Dybvig K."/>
            <person name="Zuhua C."/>
            <person name="Lao P."/>
            <person name="Jordan D.S."/>
            <person name="French C.T."/>
            <person name="Tu A.H."/>
            <person name="Loraine A.E."/>
        </authorList>
    </citation>
    <scope>NUCLEOTIDE SEQUENCE [LARGE SCALE GENOMIC DNA]</scope>
    <source>
        <strain evidence="13 14">158L3-1</strain>
    </source>
</reference>
<dbReference type="CDD" id="cd07960">
    <property type="entry name" value="Anticodon_Ia_Ile_BEm"/>
    <property type="match status" value="1"/>
</dbReference>
<feature type="domain" description="Methionyl/Valyl/Leucyl/Isoleucyl-tRNA synthetase anticodon-binding" evidence="12">
    <location>
        <begin position="671"/>
        <end position="819"/>
    </location>
</feature>
<dbReference type="HOGENOM" id="CLU_001493_7_1_14"/>
<dbReference type="STRING" id="243272.MARTH_orf589"/>